<dbReference type="GO" id="GO:0022904">
    <property type="term" value="P:respiratory electron transport chain"/>
    <property type="evidence" value="ECO:0007669"/>
    <property type="project" value="TreeGrafter"/>
</dbReference>
<dbReference type="InterPro" id="IPR006058">
    <property type="entry name" value="2Fe2S_fd_BS"/>
</dbReference>
<dbReference type="SUPFAM" id="SSF54292">
    <property type="entry name" value="2Fe-2S ferredoxin-like"/>
    <property type="match status" value="1"/>
</dbReference>
<dbReference type="PANTHER" id="PTHR11921:SF41">
    <property type="entry name" value="SUCCINATE DEHYDROGENASE"/>
    <property type="match status" value="1"/>
</dbReference>
<evidence type="ECO:0000256" key="4">
    <source>
        <dbReference type="ARBA" id="ARBA00023004"/>
    </source>
</evidence>
<evidence type="ECO:0000256" key="1">
    <source>
        <dbReference type="ARBA" id="ARBA00001927"/>
    </source>
</evidence>
<dbReference type="InterPro" id="IPR036010">
    <property type="entry name" value="2Fe-2S_ferredoxin-like_sf"/>
</dbReference>
<dbReference type="Gene3D" id="1.10.1060.10">
    <property type="entry name" value="Alpha-helical ferredoxin"/>
    <property type="match status" value="1"/>
</dbReference>
<evidence type="ECO:0000256" key="6">
    <source>
        <dbReference type="ARBA" id="ARBA00034078"/>
    </source>
</evidence>
<comment type="cofactor">
    <cofactor evidence="1">
        <name>[3Fe-4S] cluster</name>
        <dbReference type="ChEBI" id="CHEBI:21137"/>
    </cofactor>
</comment>
<evidence type="ECO:0000313" key="8">
    <source>
        <dbReference type="EMBL" id="QQL45212.1"/>
    </source>
</evidence>
<dbReference type="KEGG" id="soa:G3M56_001090"/>
<dbReference type="InterPro" id="IPR025192">
    <property type="entry name" value="Succ_DH/fum_Rdtase_N"/>
</dbReference>
<comment type="cofactor">
    <cofactor evidence="6">
        <name>[2Fe-2S] cluster</name>
        <dbReference type="ChEBI" id="CHEBI:190135"/>
    </cofactor>
</comment>
<dbReference type="Gene3D" id="3.10.20.30">
    <property type="match status" value="1"/>
</dbReference>
<dbReference type="SUPFAM" id="SSF46548">
    <property type="entry name" value="alpha-helical ferredoxin"/>
    <property type="match status" value="1"/>
</dbReference>
<name>A0A7T7F1R3_9BACT</name>
<evidence type="ECO:0000256" key="2">
    <source>
        <dbReference type="ARBA" id="ARBA00009433"/>
    </source>
</evidence>
<dbReference type="AlphaFoldDB" id="A0A7T7F1R3"/>
<sequence>MKLTLKVWRQERPTQQGTLETIQTPDIPEEASFLEMLDIVNEDLLQNGKRPIAFDHDCREGICGMCSLTINGVPHSKDNGITTCQVHMRKFKDGDTIYIEPFRAKAFPIQQDLVTDRSAFDRIIAAGGYISVRTGSAIDANAMPIAKDVADAAFDAAACIGCGACVAACPNASAMLFVSAKAEHLNRLPQGAPEKTRRVIAMVEQMDAEGFGNCTNHYECEAACPKLISAVNIAKLNKDYALARAKEGFVSA</sequence>
<dbReference type="InterPro" id="IPR012675">
    <property type="entry name" value="Beta-grasp_dom_sf"/>
</dbReference>
<dbReference type="EMBL" id="CP066776">
    <property type="protein sequence ID" value="QQL45212.1"/>
    <property type="molecule type" value="Genomic_DNA"/>
</dbReference>
<dbReference type="RefSeq" id="WP_235203515.1">
    <property type="nucleotide sequence ID" value="NZ_CP066776.1"/>
</dbReference>
<dbReference type="InterPro" id="IPR017900">
    <property type="entry name" value="4Fe4S_Fe_S_CS"/>
</dbReference>
<evidence type="ECO:0000259" key="7">
    <source>
        <dbReference type="PROSITE" id="PS51379"/>
    </source>
</evidence>
<feature type="domain" description="4Fe-4S ferredoxin-type" evidence="7">
    <location>
        <begin position="150"/>
        <end position="180"/>
    </location>
</feature>
<dbReference type="PANTHER" id="PTHR11921">
    <property type="entry name" value="SUCCINATE DEHYDROGENASE IRON-SULFUR PROTEIN"/>
    <property type="match status" value="1"/>
</dbReference>
<dbReference type="NCBIfam" id="NF005746">
    <property type="entry name" value="PRK07570.1"/>
    <property type="match status" value="1"/>
</dbReference>
<dbReference type="GO" id="GO:0009055">
    <property type="term" value="F:electron transfer activity"/>
    <property type="evidence" value="ECO:0007669"/>
    <property type="project" value="InterPro"/>
</dbReference>
<keyword evidence="5" id="KW-0411">Iron-sulfur</keyword>
<dbReference type="PROSITE" id="PS00198">
    <property type="entry name" value="4FE4S_FER_1"/>
    <property type="match status" value="1"/>
</dbReference>
<keyword evidence="4" id="KW-0408">Iron</keyword>
<dbReference type="Pfam" id="PF13237">
    <property type="entry name" value="Fer4_10"/>
    <property type="match status" value="1"/>
</dbReference>
<dbReference type="GO" id="GO:0046872">
    <property type="term" value="F:metal ion binding"/>
    <property type="evidence" value="ECO:0007669"/>
    <property type="project" value="UniProtKB-KW"/>
</dbReference>
<dbReference type="GO" id="GO:0009060">
    <property type="term" value="P:aerobic respiration"/>
    <property type="evidence" value="ECO:0007669"/>
    <property type="project" value="TreeGrafter"/>
</dbReference>
<protein>
    <submittedName>
        <fullName evidence="8">Succinate dehydrogenase/fumarate reductase iron-sulfur subunit</fullName>
    </submittedName>
</protein>
<gene>
    <name evidence="8" type="ORF">G3M56_001090</name>
</gene>
<evidence type="ECO:0000256" key="5">
    <source>
        <dbReference type="ARBA" id="ARBA00023014"/>
    </source>
</evidence>
<reference evidence="8 9" key="1">
    <citation type="submission" date="2020-12" db="EMBL/GenBank/DDBJ databases">
        <title>Sulforoseuscoccus oceanibium gen. nov., sp. nov., a representative of the phylum Verrucomicrobia with special cytoplasmic membrane, and proposal of Sulforoseuscoccusaceae fam. nov.</title>
        <authorList>
            <person name="Xi F."/>
        </authorList>
    </citation>
    <scope>NUCLEOTIDE SEQUENCE [LARGE SCALE GENOMIC DNA]</scope>
    <source>
        <strain evidence="8 9">T37</strain>
    </source>
</reference>
<dbReference type="PROSITE" id="PS00197">
    <property type="entry name" value="2FE2S_FER_1"/>
    <property type="match status" value="1"/>
</dbReference>
<dbReference type="GO" id="GO:0051537">
    <property type="term" value="F:2 iron, 2 sulfur cluster binding"/>
    <property type="evidence" value="ECO:0007669"/>
    <property type="project" value="InterPro"/>
</dbReference>
<accession>A0A7T7F1R3</accession>
<evidence type="ECO:0000256" key="3">
    <source>
        <dbReference type="ARBA" id="ARBA00022723"/>
    </source>
</evidence>
<dbReference type="Pfam" id="PF13085">
    <property type="entry name" value="Fer2_3"/>
    <property type="match status" value="1"/>
</dbReference>
<keyword evidence="9" id="KW-1185">Reference proteome</keyword>
<evidence type="ECO:0000313" key="9">
    <source>
        <dbReference type="Proteomes" id="UP000475117"/>
    </source>
</evidence>
<dbReference type="Proteomes" id="UP000475117">
    <property type="component" value="Chromosome"/>
</dbReference>
<dbReference type="InterPro" id="IPR050573">
    <property type="entry name" value="SDH/FRD_Iron-Sulfur"/>
</dbReference>
<dbReference type="PROSITE" id="PS51379">
    <property type="entry name" value="4FE4S_FER_2"/>
    <property type="match status" value="1"/>
</dbReference>
<keyword evidence="3" id="KW-0479">Metal-binding</keyword>
<proteinExistence type="inferred from homology"/>
<dbReference type="InterPro" id="IPR009051">
    <property type="entry name" value="Helical_ferredxn"/>
</dbReference>
<dbReference type="InterPro" id="IPR017896">
    <property type="entry name" value="4Fe4S_Fe-S-bd"/>
</dbReference>
<organism evidence="8 9">
    <name type="scientific">Sulfuriroseicoccus oceanibius</name>
    <dbReference type="NCBI Taxonomy" id="2707525"/>
    <lineage>
        <taxon>Bacteria</taxon>
        <taxon>Pseudomonadati</taxon>
        <taxon>Verrucomicrobiota</taxon>
        <taxon>Verrucomicrobiia</taxon>
        <taxon>Verrucomicrobiales</taxon>
        <taxon>Verrucomicrobiaceae</taxon>
        <taxon>Sulfuriroseicoccus</taxon>
    </lineage>
</organism>
<comment type="similarity">
    <text evidence="2">Belongs to the succinate dehydrogenase/fumarate reductase iron-sulfur protein family.</text>
</comment>